<sequence>MQDQEAVDLAAGEHRVVRHRGVHLVDVTADHVIDLRVPGQFLIGGIGDVVALGPVADRGQVDVDEGGAAVTTRAKDDSLKNAWVELELVFHVFGSEEPAIGQFADVLGAVDDAQVPRAFLEEPRIPRGNPALGVLGRGGAVGVVVILDESSRRAIVDFTVLADLHLDPRRGHADGVGADLAVGLLGDEDRGLGLAVELLQVDAERAVEVEDLRPDRLARGIADADAREAEGVLQRPEDEEPAKRIAQPVEHADRFAVEDRGADPAGQRHVMVEQPFLHPPRIFHADHHLRQLAFEYPRRGEEIGRPDLAQVGHHRRGVFRAVHGEARPIGLSDREDEIADPGHRQIGEHLFETRQPVEGDGVLCRLDDVAVRQNHALRLAGGARGVEHHAGAVIGQLGDAGLEFLLIAVMPCLALGDDIGERVHPGMVVFPHAALVGVHHVLDRVDAVLDLDNLVDLLLIAADDEARAAMAKDIGHLLGHRVLIERHRHRAAHLRRHHRPVMRRAVAPDDRDVIAARDTEAQQPHRQGADFLVCLGPGPALPDPEFLFAIGRIAAIPRHVPRQKRRNRLRGLLRRRSVRHVSSLTPVARRPRRGKRFLHRPPRHARRLRVKVFLTFSEI</sequence>
<reference evidence="1" key="1">
    <citation type="submission" date="2019-08" db="EMBL/GenBank/DDBJ databases">
        <authorList>
            <person name="Kucharzyk K."/>
            <person name="Murdoch R.W."/>
            <person name="Higgins S."/>
            <person name="Loffler F."/>
        </authorList>
    </citation>
    <scope>NUCLEOTIDE SEQUENCE</scope>
</reference>
<gene>
    <name evidence="1" type="ORF">SDC9_06294</name>
</gene>
<proteinExistence type="predicted"/>
<evidence type="ECO:0000313" key="1">
    <source>
        <dbReference type="EMBL" id="MPL60733.1"/>
    </source>
</evidence>
<organism evidence="1">
    <name type="scientific">bioreactor metagenome</name>
    <dbReference type="NCBI Taxonomy" id="1076179"/>
    <lineage>
        <taxon>unclassified sequences</taxon>
        <taxon>metagenomes</taxon>
        <taxon>ecological metagenomes</taxon>
    </lineage>
</organism>
<dbReference type="EMBL" id="VSSQ01000013">
    <property type="protein sequence ID" value="MPL60733.1"/>
    <property type="molecule type" value="Genomic_DNA"/>
</dbReference>
<protein>
    <submittedName>
        <fullName evidence="1">Uncharacterized protein</fullName>
    </submittedName>
</protein>
<dbReference type="AlphaFoldDB" id="A0A644T1E2"/>
<comment type="caution">
    <text evidence="1">The sequence shown here is derived from an EMBL/GenBank/DDBJ whole genome shotgun (WGS) entry which is preliminary data.</text>
</comment>
<accession>A0A644T1E2</accession>
<name>A0A644T1E2_9ZZZZ</name>